<keyword evidence="3 7" id="KW-0808">Transferase</keyword>
<dbReference type="PANTHER" id="PTHR36449">
    <property type="entry name" value="ACETYLTRANSFERASE-RELATED"/>
    <property type="match status" value="1"/>
</dbReference>
<dbReference type="PROSITE" id="PS51186">
    <property type="entry name" value="GNAT"/>
    <property type="match status" value="1"/>
</dbReference>
<protein>
    <submittedName>
        <fullName evidence="7">Acetyltransferase (GNAT) family</fullName>
    </submittedName>
</protein>
<reference evidence="7 8" key="1">
    <citation type="submission" date="2018-06" db="EMBL/GenBank/DDBJ databases">
        <authorList>
            <consortium name="Pathogen Informatics"/>
            <person name="Doyle S."/>
        </authorList>
    </citation>
    <scope>NUCLEOTIDE SEQUENCE [LARGE SCALE GENOMIC DNA]</scope>
    <source>
        <strain evidence="7 8">NCTC11546</strain>
    </source>
</reference>
<dbReference type="Gene3D" id="3.40.630.30">
    <property type="match status" value="1"/>
</dbReference>
<keyword evidence="1" id="KW-0678">Repressor</keyword>
<keyword evidence="4" id="KW-0012">Acyltransferase</keyword>
<dbReference type="Proteomes" id="UP000249891">
    <property type="component" value="Unassembled WGS sequence"/>
</dbReference>
<dbReference type="EMBL" id="UARG01000018">
    <property type="protein sequence ID" value="SQA94306.1"/>
    <property type="molecule type" value="Genomic_DNA"/>
</dbReference>
<dbReference type="GO" id="GO:0016747">
    <property type="term" value="F:acyltransferase activity, transferring groups other than amino-acyl groups"/>
    <property type="evidence" value="ECO:0007669"/>
    <property type="project" value="InterPro"/>
</dbReference>
<dbReference type="AlphaFoldDB" id="A0A2X2SMI8"/>
<dbReference type="InterPro" id="IPR000182">
    <property type="entry name" value="GNAT_dom"/>
</dbReference>
<evidence type="ECO:0000256" key="4">
    <source>
        <dbReference type="ARBA" id="ARBA00023315"/>
    </source>
</evidence>
<dbReference type="Pfam" id="PF13673">
    <property type="entry name" value="Acetyltransf_10"/>
    <property type="match status" value="1"/>
</dbReference>
<gene>
    <name evidence="7" type="ORF">NCTC11546_02476</name>
</gene>
<evidence type="ECO:0000259" key="6">
    <source>
        <dbReference type="PROSITE" id="PS51186"/>
    </source>
</evidence>
<sequence length="85" mass="9766">MAIDKTFKGKGLGRIIIDTIINHCVDLNEDEACRLITVDAYAQAVSFYQKIGFEFLTKLDEGEETRLMFLDLISFCNERLIIFDI</sequence>
<name>A0A2X2SMI8_CAPOC</name>
<dbReference type="PANTHER" id="PTHR36449:SF1">
    <property type="entry name" value="ACETYLTRANSFERASE"/>
    <property type="match status" value="1"/>
</dbReference>
<evidence type="ECO:0000256" key="1">
    <source>
        <dbReference type="ARBA" id="ARBA00022491"/>
    </source>
</evidence>
<evidence type="ECO:0000256" key="3">
    <source>
        <dbReference type="ARBA" id="ARBA00022679"/>
    </source>
</evidence>
<organism evidence="7 8">
    <name type="scientific">Capnocytophaga ochracea</name>
    <dbReference type="NCBI Taxonomy" id="1018"/>
    <lineage>
        <taxon>Bacteria</taxon>
        <taxon>Pseudomonadati</taxon>
        <taxon>Bacteroidota</taxon>
        <taxon>Flavobacteriia</taxon>
        <taxon>Flavobacteriales</taxon>
        <taxon>Flavobacteriaceae</taxon>
        <taxon>Capnocytophaga</taxon>
    </lineage>
</organism>
<evidence type="ECO:0000256" key="2">
    <source>
        <dbReference type="ARBA" id="ARBA00022649"/>
    </source>
</evidence>
<accession>A0A2X2SMI8</accession>
<dbReference type="InterPro" id="IPR016181">
    <property type="entry name" value="Acyl_CoA_acyltransferase"/>
</dbReference>
<evidence type="ECO:0000313" key="7">
    <source>
        <dbReference type="EMBL" id="SQA94306.1"/>
    </source>
</evidence>
<evidence type="ECO:0000313" key="8">
    <source>
        <dbReference type="Proteomes" id="UP000249891"/>
    </source>
</evidence>
<proteinExistence type="predicted"/>
<feature type="domain" description="N-acetyltransferase" evidence="6">
    <location>
        <begin position="1"/>
        <end position="73"/>
    </location>
</feature>
<keyword evidence="2" id="KW-1277">Toxin-antitoxin system</keyword>
<dbReference type="SUPFAM" id="SSF55729">
    <property type="entry name" value="Acyl-CoA N-acyltransferases (Nat)"/>
    <property type="match status" value="1"/>
</dbReference>
<comment type="catalytic activity">
    <reaction evidence="5">
        <text>glycyl-tRNA(Gly) + acetyl-CoA = N-acetylglycyl-tRNA(Gly) + CoA + H(+)</text>
        <dbReference type="Rhea" id="RHEA:81867"/>
        <dbReference type="Rhea" id="RHEA-COMP:9683"/>
        <dbReference type="Rhea" id="RHEA-COMP:19766"/>
        <dbReference type="ChEBI" id="CHEBI:15378"/>
        <dbReference type="ChEBI" id="CHEBI:57287"/>
        <dbReference type="ChEBI" id="CHEBI:57288"/>
        <dbReference type="ChEBI" id="CHEBI:78522"/>
        <dbReference type="ChEBI" id="CHEBI:232036"/>
    </reaction>
</comment>
<evidence type="ECO:0000256" key="5">
    <source>
        <dbReference type="ARBA" id="ARBA00049880"/>
    </source>
</evidence>